<reference evidence="2 3" key="1">
    <citation type="journal article" date="2015" name="Genome Announc.">
        <title>Draft Genome Sequence of the Terrestrial Cyanobacterium Scytonema millei VB511283, Isolated from Eastern India.</title>
        <authorList>
            <person name="Sen D."/>
            <person name="Chandrababunaidu M.M."/>
            <person name="Singh D."/>
            <person name="Sanghi N."/>
            <person name="Ghorai A."/>
            <person name="Mishra G.P."/>
            <person name="Madduluri M."/>
            <person name="Adhikary S.P."/>
            <person name="Tripathy S."/>
        </authorList>
    </citation>
    <scope>NUCLEOTIDE SEQUENCE [LARGE SCALE GENOMIC DNA]</scope>
    <source>
        <strain evidence="2 3">VB511283</strain>
    </source>
</reference>
<accession>A0A9X5I6Q9</accession>
<gene>
    <name evidence="2" type="ORF">QH73_0019510</name>
</gene>
<feature type="domain" description="Min27-like integrase DNA-binding" evidence="1">
    <location>
        <begin position="13"/>
        <end position="75"/>
    </location>
</feature>
<dbReference type="Proteomes" id="UP000031532">
    <property type="component" value="Unassembled WGS sequence"/>
</dbReference>
<dbReference type="Pfam" id="PF12167">
    <property type="entry name" value="Arm-DNA-bind_2"/>
    <property type="match status" value="1"/>
</dbReference>
<evidence type="ECO:0000313" key="2">
    <source>
        <dbReference type="EMBL" id="NHC36797.1"/>
    </source>
</evidence>
<evidence type="ECO:0000259" key="1">
    <source>
        <dbReference type="Pfam" id="PF12167"/>
    </source>
</evidence>
<dbReference type="OrthoDB" id="530235at2"/>
<sequence length="169" mass="18706">MSIKKKASKGTVSVESFRGRLRLRFRIDGIQKTLAVNLDDSKENRIRASLVARQIELDLLGGTFDHTLEKYRPSPQKPPLIQNITVATLFEQFIDSKVEDVAASTLSKYKSTLGHIKGHAIGNKLVPTIGVDAAREFAAFLKPKLSERVYKERLGLLAACVLELDEATG</sequence>
<keyword evidence="3" id="KW-1185">Reference proteome</keyword>
<dbReference type="InterPro" id="IPR022000">
    <property type="entry name" value="Min27-like_integrase_DNA_bind"/>
</dbReference>
<organism evidence="2 3">
    <name type="scientific">Scytonema millei VB511283</name>
    <dbReference type="NCBI Taxonomy" id="1245923"/>
    <lineage>
        <taxon>Bacteria</taxon>
        <taxon>Bacillati</taxon>
        <taxon>Cyanobacteriota</taxon>
        <taxon>Cyanophyceae</taxon>
        <taxon>Nostocales</taxon>
        <taxon>Scytonemataceae</taxon>
        <taxon>Scytonema</taxon>
    </lineage>
</organism>
<dbReference type="AlphaFoldDB" id="A0A9X5I6Q9"/>
<name>A0A9X5I6Q9_9CYAN</name>
<proteinExistence type="predicted"/>
<dbReference type="EMBL" id="JTJC03000006">
    <property type="protein sequence ID" value="NHC36797.1"/>
    <property type="molecule type" value="Genomic_DNA"/>
</dbReference>
<protein>
    <submittedName>
        <fullName evidence="2">DUF3596 domain-containing protein</fullName>
    </submittedName>
</protein>
<evidence type="ECO:0000313" key="3">
    <source>
        <dbReference type="Proteomes" id="UP000031532"/>
    </source>
</evidence>
<comment type="caution">
    <text evidence="2">The sequence shown here is derived from an EMBL/GenBank/DDBJ whole genome shotgun (WGS) entry which is preliminary data.</text>
</comment>
<dbReference type="RefSeq" id="WP_039714148.1">
    <property type="nucleotide sequence ID" value="NZ_JTJC03000006.1"/>
</dbReference>